<dbReference type="PANTHER" id="PTHR11750">
    <property type="entry name" value="PROTEIN N-TERMINAL AMIDASE"/>
    <property type="match status" value="1"/>
</dbReference>
<gene>
    <name evidence="3" type="ORF">MEPE_03947</name>
</gene>
<dbReference type="GO" id="GO:0030163">
    <property type="term" value="P:protein catabolic process"/>
    <property type="evidence" value="ECO:0007669"/>
    <property type="project" value="TreeGrafter"/>
</dbReference>
<dbReference type="GO" id="GO:0008418">
    <property type="term" value="F:protein-N-terminal asparagine amidohydrolase activity"/>
    <property type="evidence" value="ECO:0007669"/>
    <property type="project" value="InterPro"/>
</dbReference>
<dbReference type="AlphaFoldDB" id="A0AAJ4XQG2"/>
<dbReference type="Proteomes" id="UP001294444">
    <property type="component" value="Unassembled WGS sequence"/>
</dbReference>
<dbReference type="InterPro" id="IPR039703">
    <property type="entry name" value="Nta1"/>
</dbReference>
<dbReference type="PROSITE" id="PS50263">
    <property type="entry name" value="CN_HYDROLASE"/>
    <property type="match status" value="1"/>
</dbReference>
<protein>
    <submittedName>
        <fullName evidence="3">Related to NTA1 - Amidase</fullName>
    </submittedName>
</protein>
<reference evidence="3" key="1">
    <citation type="submission" date="2023-10" db="EMBL/GenBank/DDBJ databases">
        <authorList>
            <person name="Guldener U."/>
        </authorList>
    </citation>
    <scope>NUCLEOTIDE SEQUENCE</scope>
    <source>
        <strain evidence="3">Mp4</strain>
    </source>
</reference>
<dbReference type="SUPFAM" id="SSF56317">
    <property type="entry name" value="Carbon-nitrogen hydrolase"/>
    <property type="match status" value="1"/>
</dbReference>
<feature type="region of interest" description="Disordered" evidence="1">
    <location>
        <begin position="148"/>
        <end position="179"/>
    </location>
</feature>
<name>A0AAJ4XQG2_9BASI</name>
<accession>A0AAJ4XQG2</accession>
<dbReference type="GO" id="GO:0070773">
    <property type="term" value="F:protein-N-terminal glutamine amidohydrolase activity"/>
    <property type="evidence" value="ECO:0007669"/>
    <property type="project" value="InterPro"/>
</dbReference>
<dbReference type="InterPro" id="IPR003010">
    <property type="entry name" value="C-N_Hydrolase"/>
</dbReference>
<proteinExistence type="predicted"/>
<dbReference type="InterPro" id="IPR036526">
    <property type="entry name" value="C-N_Hydrolase_sf"/>
</dbReference>
<dbReference type="EMBL" id="OAPG01000009">
    <property type="protein sequence ID" value="SNX85238.1"/>
    <property type="molecule type" value="Genomic_DNA"/>
</dbReference>
<evidence type="ECO:0000313" key="4">
    <source>
        <dbReference type="Proteomes" id="UP001294444"/>
    </source>
</evidence>
<feature type="domain" description="CN hydrolase" evidence="2">
    <location>
        <begin position="9"/>
        <end position="386"/>
    </location>
</feature>
<dbReference type="Pfam" id="PF00795">
    <property type="entry name" value="CN_hydrolase"/>
    <property type="match status" value="1"/>
</dbReference>
<sequence>MSTTASTQRRIACVQFDSKHADVSHNIVTVLNLVTEQVLDKRTPINLLVLPELALTGYLFKTKEEIHPLLEDAHSFTCPDPISPSFAPTGNLNHIESMSSFLPTFIRACRSSCASSQQPSLTLAFHLAQQLSSHVVIGFPERAPNIPALRSSRGNASPSSPFDARPHEARSAKTSTMPSEHSAYNSAALFAPDRSLLHIFRKHFLFESDEVWADQGSGFEVLHTPSLGNICVAICMDLNPFRFRTPFEKYELASFCAQKDVDLLVMPMAWLLPKDEKEKIIDKDKAETEHKPSLGTINYWAMRCMPLFNPQGTPSHAATTISSNHPSHGGAPKTTYFIATNRAGTERSSTFAGSSCVLQMKMAERPVLLGSLGSAQEGCLVVTLPS</sequence>
<evidence type="ECO:0000259" key="2">
    <source>
        <dbReference type="PROSITE" id="PS50263"/>
    </source>
</evidence>
<dbReference type="PANTHER" id="PTHR11750:SF26">
    <property type="entry name" value="PROTEIN N-TERMINAL AMIDASE"/>
    <property type="match status" value="1"/>
</dbReference>
<evidence type="ECO:0000313" key="3">
    <source>
        <dbReference type="EMBL" id="SNX85238.1"/>
    </source>
</evidence>
<keyword evidence="4" id="KW-1185">Reference proteome</keyword>
<evidence type="ECO:0000256" key="1">
    <source>
        <dbReference type="SAM" id="MobiDB-lite"/>
    </source>
</evidence>
<dbReference type="Gene3D" id="3.60.110.10">
    <property type="entry name" value="Carbon-nitrogen hydrolase"/>
    <property type="match status" value="1"/>
</dbReference>
<comment type="caution">
    <text evidence="3">The sequence shown here is derived from an EMBL/GenBank/DDBJ whole genome shotgun (WGS) entry which is preliminary data.</text>
</comment>
<organism evidence="3 4">
    <name type="scientific">Melanopsichium pennsylvanicum</name>
    <dbReference type="NCBI Taxonomy" id="63383"/>
    <lineage>
        <taxon>Eukaryota</taxon>
        <taxon>Fungi</taxon>
        <taxon>Dikarya</taxon>
        <taxon>Basidiomycota</taxon>
        <taxon>Ustilaginomycotina</taxon>
        <taxon>Ustilaginomycetes</taxon>
        <taxon>Ustilaginales</taxon>
        <taxon>Ustilaginaceae</taxon>
        <taxon>Melanopsichium</taxon>
    </lineage>
</organism>